<organism evidence="3 4">
    <name type="scientific">Tritonibacter litoralis</name>
    <dbReference type="NCBI Taxonomy" id="2662264"/>
    <lineage>
        <taxon>Bacteria</taxon>
        <taxon>Pseudomonadati</taxon>
        <taxon>Pseudomonadota</taxon>
        <taxon>Alphaproteobacteria</taxon>
        <taxon>Rhodobacterales</taxon>
        <taxon>Paracoccaceae</taxon>
        <taxon>Tritonibacter</taxon>
    </lineage>
</organism>
<feature type="transmembrane region" description="Helical" evidence="1">
    <location>
        <begin position="12"/>
        <end position="45"/>
    </location>
</feature>
<keyword evidence="1" id="KW-0472">Membrane</keyword>
<accession>A0A843YDN6</accession>
<evidence type="ECO:0000259" key="2">
    <source>
        <dbReference type="Pfam" id="PF11127"/>
    </source>
</evidence>
<sequence>MIKNLASWDRIARLVLGAALIIAYFAGIGGSWMIIALIAGIVFAATAVMNHCPLYRIFGLSTCPLERN</sequence>
<dbReference type="AlphaFoldDB" id="A0A843YDN6"/>
<evidence type="ECO:0000256" key="1">
    <source>
        <dbReference type="SAM" id="Phobius"/>
    </source>
</evidence>
<protein>
    <submittedName>
        <fullName evidence="3">DUF2892 domain-containing protein</fullName>
    </submittedName>
</protein>
<dbReference type="RefSeq" id="WP_153213909.1">
    <property type="nucleotide sequence ID" value="NZ_WIBF01000001.1"/>
</dbReference>
<gene>
    <name evidence="3" type="ORF">GFB49_00815</name>
</gene>
<dbReference type="InterPro" id="IPR021309">
    <property type="entry name" value="YgaP-like_TM"/>
</dbReference>
<proteinExistence type="predicted"/>
<name>A0A843YDN6_9RHOB</name>
<keyword evidence="1" id="KW-1133">Transmembrane helix</keyword>
<keyword evidence="1" id="KW-0812">Transmembrane</keyword>
<comment type="caution">
    <text evidence="3">The sequence shown here is derived from an EMBL/GenBank/DDBJ whole genome shotgun (WGS) entry which is preliminary data.</text>
</comment>
<reference evidence="3 4" key="1">
    <citation type="submission" date="2019-10" db="EMBL/GenBank/DDBJ databases">
        <title>Epibacterium sp. nov., isolated from seawater.</title>
        <authorList>
            <person name="Zhang X."/>
            <person name="Li N."/>
        </authorList>
    </citation>
    <scope>NUCLEOTIDE SEQUENCE [LARGE SCALE GENOMIC DNA]</scope>
    <source>
        <strain evidence="3 4">SM1979</strain>
    </source>
</reference>
<evidence type="ECO:0000313" key="3">
    <source>
        <dbReference type="EMBL" id="MQQ06987.1"/>
    </source>
</evidence>
<dbReference type="Pfam" id="PF11127">
    <property type="entry name" value="YgaP-like_TM"/>
    <property type="match status" value="1"/>
</dbReference>
<dbReference type="EMBL" id="WIBF01000001">
    <property type="protein sequence ID" value="MQQ06987.1"/>
    <property type="molecule type" value="Genomic_DNA"/>
</dbReference>
<feature type="domain" description="Inner membrane protein YgaP-like transmembrane" evidence="2">
    <location>
        <begin position="1"/>
        <end position="65"/>
    </location>
</feature>
<keyword evidence="4" id="KW-1185">Reference proteome</keyword>
<dbReference type="Proteomes" id="UP000444174">
    <property type="component" value="Unassembled WGS sequence"/>
</dbReference>
<evidence type="ECO:0000313" key="4">
    <source>
        <dbReference type="Proteomes" id="UP000444174"/>
    </source>
</evidence>